<organism evidence="4 5">
    <name type="scientific">Thalassomonas viridans</name>
    <dbReference type="NCBI Taxonomy" id="137584"/>
    <lineage>
        <taxon>Bacteria</taxon>
        <taxon>Pseudomonadati</taxon>
        <taxon>Pseudomonadota</taxon>
        <taxon>Gammaproteobacteria</taxon>
        <taxon>Alteromonadales</taxon>
        <taxon>Colwelliaceae</taxon>
        <taxon>Thalassomonas</taxon>
    </lineage>
</organism>
<sequence length="954" mass="105902">MKQIRLALAMLIPAAVVACSYIGIEARTPGIALVESVSADNADISIPYKKYLMDNGLTVIIHEDHSDPLVHLDVTYHVGSAREQVGKSGFAHLYEHMMFQGSENVGDEEHFKLVTEAGGELNGTTNADRTNYYQTVPVNHLEKMLWLEADRMGFLLSAVTGEKFERQRETVKNERRQYIDNVPYAGRHERIARALYPYGHPYSWPVIGYMEDLDRAELDDIKAFYRRWYGPNNATLTIGGAVDTEQVLPLVEKYFAAIPRGPEVNSREKQQLVLAGDRYISMEDKVQFPMLEMVLPTVYARHPDEAALDVLAEILAGGKSSILYKNLVANKLALQVYAYQPCRELACTFNINALPHPASGKSLADMEHMIRDAFSEFARRGVMQADLDKIKAKMTARLVFDLQSVKGKVSKLAEYQTFTGDANYIHRELARYSEITRQDVMRVFNTYIKGQAAVIMSVVPEGEPAQAAAADNFTPERFQAAEEEKSRPQLGFVPRKAPQEPFDRSVMPAAGVLPHVNLPALWRASTDNGLEILGTQSRETPTTSLLIKVPAGLYHQQAGQAGVAALTAAMLNEATLNYSAGQMADALDKLGSRIEISLQAGYTQILVASLSKHLDQTLALVQEKLLRPAFTVEDFSRVKQLALEGLRHNMKDAGYLADSAYRGLLYGNSVAALPAGGTLATLPGMGLQEVIGFYQRHFKAKGTQIILVSDLPQQQLSEKIDRLFGSWQGEAPRVELSLPMPEIAKNTIYLVDKAGAPQSEIRIGKRSLPFDVNGEFFKAGLMNFVLGGNFNSRIMMNLREDKAYAYSAQTAFNGNKYAGDFTAAAAVRADVTGKAILEFNRELKHYADKGISGAEHSFMRRAISQKNALKYETPENKLAFLAQILAYRPAPEFVKQQAHTLANISRQEVNALAKKHITPDDMFYLVVGDAKTLRPQLQALGYRVEEVIPNEIKN</sequence>
<proteinExistence type="inferred from homology"/>
<feature type="domain" description="Peptidase M16 N-terminal" evidence="2">
    <location>
        <begin position="59"/>
        <end position="182"/>
    </location>
</feature>
<evidence type="ECO:0000313" key="4">
    <source>
        <dbReference type="EMBL" id="WDE05294.1"/>
    </source>
</evidence>
<feature type="domain" description="Peptidase M16 C-terminal" evidence="3">
    <location>
        <begin position="217"/>
        <end position="393"/>
    </location>
</feature>
<name>A0AAF0C9X7_9GAMM</name>
<reference evidence="4 5" key="1">
    <citation type="journal article" date="2015" name="Genome Announc.">
        <title>Draft Genome Sequences of Marine Isolates of Thalassomonas viridans and Thalassomonas actiniarum.</title>
        <authorList>
            <person name="Olonade I."/>
            <person name="van Zyl L.J."/>
            <person name="Trindade M."/>
        </authorList>
    </citation>
    <scope>NUCLEOTIDE SEQUENCE [LARGE SCALE GENOMIC DNA]</scope>
    <source>
        <strain evidence="4 5">XOM25</strain>
    </source>
</reference>
<dbReference type="AlphaFoldDB" id="A0AAF0C9X7"/>
<dbReference type="InterPro" id="IPR050361">
    <property type="entry name" value="MPP/UQCRC_Complex"/>
</dbReference>
<dbReference type="PANTHER" id="PTHR11851">
    <property type="entry name" value="METALLOPROTEASE"/>
    <property type="match status" value="1"/>
</dbReference>
<dbReference type="InterPro" id="IPR007863">
    <property type="entry name" value="Peptidase_M16_C"/>
</dbReference>
<feature type="domain" description="Peptidase M16 C-terminal" evidence="3">
    <location>
        <begin position="687"/>
        <end position="859"/>
    </location>
</feature>
<accession>A0AAF0C9X7</accession>
<dbReference type="PROSITE" id="PS51257">
    <property type="entry name" value="PROKAR_LIPOPROTEIN"/>
    <property type="match status" value="1"/>
</dbReference>
<dbReference type="SUPFAM" id="SSF63411">
    <property type="entry name" value="LuxS/MPP-like metallohydrolase"/>
    <property type="match status" value="4"/>
</dbReference>
<reference evidence="4 5" key="2">
    <citation type="journal article" date="2022" name="Mar. Drugs">
        <title>Bioassay-Guided Fractionation Leads to the Detection of Cholic Acid Generated by the Rare Thalassomonas sp.</title>
        <authorList>
            <person name="Pheiffer F."/>
            <person name="Schneider Y.K."/>
            <person name="Hansen E.H."/>
            <person name="Andersen J.H."/>
            <person name="Isaksson J."/>
            <person name="Busche T."/>
            <person name="R C."/>
            <person name="Kalinowski J."/>
            <person name="Zyl L.V."/>
            <person name="Trindade M."/>
        </authorList>
    </citation>
    <scope>NUCLEOTIDE SEQUENCE [LARGE SCALE GENOMIC DNA]</scope>
    <source>
        <strain evidence="4 5">XOM25</strain>
    </source>
</reference>
<dbReference type="PANTHER" id="PTHR11851:SF49">
    <property type="entry name" value="MITOCHONDRIAL-PROCESSING PEPTIDASE SUBUNIT ALPHA"/>
    <property type="match status" value="1"/>
</dbReference>
<evidence type="ECO:0000259" key="3">
    <source>
        <dbReference type="Pfam" id="PF05193"/>
    </source>
</evidence>
<dbReference type="Pfam" id="PF00675">
    <property type="entry name" value="Peptidase_M16"/>
    <property type="match status" value="2"/>
</dbReference>
<comment type="similarity">
    <text evidence="1">Belongs to the peptidase M16 family.</text>
</comment>
<dbReference type="Proteomes" id="UP000032352">
    <property type="component" value="Chromosome"/>
</dbReference>
<evidence type="ECO:0000313" key="5">
    <source>
        <dbReference type="Proteomes" id="UP000032352"/>
    </source>
</evidence>
<dbReference type="Pfam" id="PF05193">
    <property type="entry name" value="Peptidase_M16_C"/>
    <property type="match status" value="2"/>
</dbReference>
<gene>
    <name evidence="4" type="ORF">SG34_029080</name>
</gene>
<dbReference type="InterPro" id="IPR011249">
    <property type="entry name" value="Metalloenz_LuxS/M16"/>
</dbReference>
<dbReference type="KEGG" id="tvd:SG34_029080"/>
<protein>
    <submittedName>
        <fullName evidence="4">Insulinase family protein</fullName>
    </submittedName>
</protein>
<evidence type="ECO:0000256" key="1">
    <source>
        <dbReference type="ARBA" id="ARBA00007261"/>
    </source>
</evidence>
<keyword evidence="5" id="KW-1185">Reference proteome</keyword>
<feature type="domain" description="Peptidase M16 N-terminal" evidence="2">
    <location>
        <begin position="537"/>
        <end position="649"/>
    </location>
</feature>
<dbReference type="Gene3D" id="3.30.830.10">
    <property type="entry name" value="Metalloenzyme, LuxS/M16 peptidase-like"/>
    <property type="match status" value="4"/>
</dbReference>
<dbReference type="GO" id="GO:0046872">
    <property type="term" value="F:metal ion binding"/>
    <property type="evidence" value="ECO:0007669"/>
    <property type="project" value="InterPro"/>
</dbReference>
<evidence type="ECO:0000259" key="2">
    <source>
        <dbReference type="Pfam" id="PF00675"/>
    </source>
</evidence>
<dbReference type="EMBL" id="CP059733">
    <property type="protein sequence ID" value="WDE05294.1"/>
    <property type="molecule type" value="Genomic_DNA"/>
</dbReference>
<dbReference type="InterPro" id="IPR011765">
    <property type="entry name" value="Pept_M16_N"/>
</dbReference>
<dbReference type="RefSeq" id="WP_274038468.1">
    <property type="nucleotide sequence ID" value="NZ_CP059733.1"/>
</dbReference>